<dbReference type="RefSeq" id="WP_172353971.1">
    <property type="nucleotide sequence ID" value="NZ_CP053661.1"/>
</dbReference>
<keyword evidence="3" id="KW-1185">Reference proteome</keyword>
<dbReference type="PANTHER" id="PTHR10412:SF10">
    <property type="entry name" value="GLYCOSYL HYDROLASE FAMILY 63 C-TERMINAL DOMAIN-CONTAINING PROTEIN"/>
    <property type="match status" value="1"/>
</dbReference>
<reference evidence="2 3" key="1">
    <citation type="submission" date="2020-05" db="EMBL/GenBank/DDBJ databases">
        <title>Complete genome sequence of of a novel Thermoleptolyngbya strain isolated from hot springs of Ganzi, Sichuan China.</title>
        <authorList>
            <person name="Tang J."/>
            <person name="Daroch M."/>
            <person name="Li L."/>
            <person name="Waleron K."/>
            <person name="Waleron M."/>
            <person name="Waleron M."/>
        </authorList>
    </citation>
    <scope>NUCLEOTIDE SEQUENCE [LARGE SCALE GENOMIC DNA]</scope>
    <source>
        <strain evidence="2 3">PKUAC-SCTA183</strain>
    </source>
</reference>
<dbReference type="InterPro" id="IPR008928">
    <property type="entry name" value="6-hairpin_glycosidase_sf"/>
</dbReference>
<dbReference type="SUPFAM" id="SSF48208">
    <property type="entry name" value="Six-hairpin glycosidases"/>
    <property type="match status" value="1"/>
</dbReference>
<feature type="domain" description="Mannosylglycerate hydrolase MGH1-like glycoside hydrolase" evidence="1">
    <location>
        <begin position="709"/>
        <end position="877"/>
    </location>
</feature>
<evidence type="ECO:0000259" key="1">
    <source>
        <dbReference type="Pfam" id="PF22422"/>
    </source>
</evidence>
<dbReference type="InterPro" id="IPR004888">
    <property type="entry name" value="Glycoside_hydrolase_63"/>
</dbReference>
<evidence type="ECO:0000313" key="2">
    <source>
        <dbReference type="EMBL" id="QKD81578.1"/>
    </source>
</evidence>
<sequence length="904" mass="104416">MIPEHQRLLESRSQATPWKKWGPYLSDRQWGTVREDYSADGSAWDYFSHQQSHSRAYRWGEDGLLGISDEKQRLCFGLALWNGKDPVLKERLFGLTGPQGNHAEDVKEYYFYLDSTPTHSYLKALYKYPQAAFPYEQLVAENQRRDKFTPEFELIDTGIFAENRYFDVMVEYAKAAPEDILIQISVTNRGPDPAPLHLLPTLWFRNTWNWGDAVEKPGMYLPHLGQKGLESIAAIASTHADLGQHWLYCEGVAVNGAEITPPVYFTENETNYEALFNVGNSTPYVKDAIHRTVIHGETDAVNPEQRGTKSAAHYVLEIPAGETRQVRLRLSDRPSISHPFGAEFDQILAARVQEADEFYHKVSPFPMNGDRRNVQRQAFAGMMWSKQYYRYDVSRWLQGDPNMPAPPAERLHGRNRQWGHLDADDIISMCDKWEYPWFAAWDLAFHCIPLAMIDPDFAKYQLDIMTREWYMHPNGQIPAYEWAFNDVNPPVHAWATWRVYKIEQRMWGEGDRQFLERVFQKLLLNFTWWVNRKDTEGSNVFEGGFLGMDNVGVFDRSAPLPTGGFLEQSDGTSWMAMYCLNMLVIALELAQKNSVYEDMATKFFEHFVYIADAMNHIGGGKTELWDEEDGFFYDVLHLPHGDRLKLKIRSMVGLVPLFAVETLEPELLDKLPGFKERLEWFEENRPDLSHNIASFTAEGMGRRRLLAVVRPDKLRRVLDKMLDEREFLSPYGIRSLSRHHKDNPYTFYADGSEYRVAYEAAESTTRLFGGNSNWRGPVWFPVNYLLIESLQKFHHYLGDEFLVACPTGSDQVKNLWDVSLDLEERLTRLFLQNADGQRPVFGGAELFQTDPHWQNHILFYEYFNGDNGAGLGASHQTGWTGLVAKLIQQCGRYAAGARQERYFC</sequence>
<name>A0A6M8B544_9CYAN</name>
<feature type="domain" description="Mannosylglycerate hydrolase MGH1-like glycoside hydrolase" evidence="1">
    <location>
        <begin position="435"/>
        <end position="659"/>
    </location>
</feature>
<dbReference type="InterPro" id="IPR054491">
    <property type="entry name" value="MGH1-like_GH"/>
</dbReference>
<organism evidence="2 3">
    <name type="scientific">Thermoleptolyngbya sichuanensis A183</name>
    <dbReference type="NCBI Taxonomy" id="2737172"/>
    <lineage>
        <taxon>Bacteria</taxon>
        <taxon>Bacillati</taxon>
        <taxon>Cyanobacteriota</taxon>
        <taxon>Cyanophyceae</taxon>
        <taxon>Oculatellales</taxon>
        <taxon>Oculatellaceae</taxon>
        <taxon>Thermoleptolyngbya</taxon>
        <taxon>Thermoleptolyngbya sichuanensis</taxon>
    </lineage>
</organism>
<dbReference type="KEGG" id="theu:HPC62_04705"/>
<dbReference type="Proteomes" id="UP000505210">
    <property type="component" value="Chromosome"/>
</dbReference>
<dbReference type="InterPro" id="IPR012341">
    <property type="entry name" value="6hp_glycosidase-like_sf"/>
</dbReference>
<dbReference type="GO" id="GO:0004573">
    <property type="term" value="F:Glc3Man9GlcNAc2 oligosaccharide glucosidase activity"/>
    <property type="evidence" value="ECO:0007669"/>
    <property type="project" value="InterPro"/>
</dbReference>
<dbReference type="GO" id="GO:0009311">
    <property type="term" value="P:oligosaccharide metabolic process"/>
    <property type="evidence" value="ECO:0007669"/>
    <property type="project" value="InterPro"/>
</dbReference>
<dbReference type="EMBL" id="CP053661">
    <property type="protein sequence ID" value="QKD81578.1"/>
    <property type="molecule type" value="Genomic_DNA"/>
</dbReference>
<dbReference type="Gene3D" id="1.50.10.10">
    <property type="match status" value="2"/>
</dbReference>
<proteinExistence type="predicted"/>
<gene>
    <name evidence="2" type="ORF">HPC62_04705</name>
</gene>
<protein>
    <submittedName>
        <fullName evidence="2">Glucosidase</fullName>
    </submittedName>
</protein>
<dbReference type="AlphaFoldDB" id="A0A6M8B544"/>
<accession>A0A6M8B544</accession>
<dbReference type="Pfam" id="PF22422">
    <property type="entry name" value="MGH1-like_GH"/>
    <property type="match status" value="2"/>
</dbReference>
<evidence type="ECO:0000313" key="3">
    <source>
        <dbReference type="Proteomes" id="UP000505210"/>
    </source>
</evidence>
<dbReference type="PANTHER" id="PTHR10412">
    <property type="entry name" value="MANNOSYL-OLIGOSACCHARIDE GLUCOSIDASE"/>
    <property type="match status" value="1"/>
</dbReference>